<proteinExistence type="inferred from homology"/>
<protein>
    <recommendedName>
        <fullName evidence="6">Trehalose 6-phosphate phosphatase</fullName>
        <ecNumber evidence="6">3.1.3.12</ecNumber>
    </recommendedName>
</protein>
<dbReference type="NCBIfam" id="TIGR00685">
    <property type="entry name" value="T6PP"/>
    <property type="match status" value="1"/>
</dbReference>
<dbReference type="NCBIfam" id="TIGR01484">
    <property type="entry name" value="HAD-SF-IIB"/>
    <property type="match status" value="1"/>
</dbReference>
<evidence type="ECO:0000256" key="1">
    <source>
        <dbReference type="ARBA" id="ARBA00000500"/>
    </source>
</evidence>
<dbReference type="PANTHER" id="PTHR43768:SF3">
    <property type="entry name" value="TREHALOSE 6-PHOSPHATE PHOSPHATASE"/>
    <property type="match status" value="1"/>
</dbReference>
<comment type="cofactor">
    <cofactor evidence="6">
        <name>Mg(2+)</name>
        <dbReference type="ChEBI" id="CHEBI:18420"/>
    </cofactor>
</comment>
<dbReference type="Gene3D" id="3.40.50.1000">
    <property type="entry name" value="HAD superfamily/HAD-like"/>
    <property type="match status" value="1"/>
</dbReference>
<dbReference type="InterPro" id="IPR006379">
    <property type="entry name" value="HAD-SF_hydro_IIB"/>
</dbReference>
<keyword evidence="8" id="KW-1185">Reference proteome</keyword>
<dbReference type="EC" id="3.1.3.12" evidence="6"/>
<dbReference type="Gene3D" id="3.30.70.1020">
    <property type="entry name" value="Trehalose-6-phosphate phosphatase related protein, domain 2"/>
    <property type="match status" value="1"/>
</dbReference>
<comment type="function">
    <text evidence="5 6">Removes the phosphate from trehalose 6-phosphate to produce free trehalose.</text>
</comment>
<evidence type="ECO:0000313" key="8">
    <source>
        <dbReference type="Proteomes" id="UP000199361"/>
    </source>
</evidence>
<name>A0A1I0LVU9_9ACTN</name>
<evidence type="ECO:0000256" key="2">
    <source>
        <dbReference type="ARBA" id="ARBA00005199"/>
    </source>
</evidence>
<dbReference type="InterPro" id="IPR044651">
    <property type="entry name" value="OTSB-like"/>
</dbReference>
<evidence type="ECO:0000256" key="4">
    <source>
        <dbReference type="ARBA" id="ARBA00022801"/>
    </source>
</evidence>
<organism evidence="7 8">
    <name type="scientific">Nonomuraea wenchangensis</name>
    <dbReference type="NCBI Taxonomy" id="568860"/>
    <lineage>
        <taxon>Bacteria</taxon>
        <taxon>Bacillati</taxon>
        <taxon>Actinomycetota</taxon>
        <taxon>Actinomycetes</taxon>
        <taxon>Streptosporangiales</taxon>
        <taxon>Streptosporangiaceae</taxon>
        <taxon>Nonomuraea</taxon>
    </lineage>
</organism>
<dbReference type="Proteomes" id="UP000199361">
    <property type="component" value="Unassembled WGS sequence"/>
</dbReference>
<keyword evidence="6" id="KW-0479">Metal-binding</keyword>
<evidence type="ECO:0000313" key="7">
    <source>
        <dbReference type="EMBL" id="SEU48041.1"/>
    </source>
</evidence>
<gene>
    <name evidence="7" type="ORF">SAMN05421811_1348</name>
</gene>
<dbReference type="GO" id="GO:0005992">
    <property type="term" value="P:trehalose biosynthetic process"/>
    <property type="evidence" value="ECO:0007669"/>
    <property type="project" value="UniProtKB-UniPathway"/>
</dbReference>
<dbReference type="PANTHER" id="PTHR43768">
    <property type="entry name" value="TREHALOSE 6-PHOSPHATE PHOSPHATASE"/>
    <property type="match status" value="1"/>
</dbReference>
<dbReference type="InterPro" id="IPR023214">
    <property type="entry name" value="HAD_sf"/>
</dbReference>
<keyword evidence="4 6" id="KW-0378">Hydrolase</keyword>
<evidence type="ECO:0000256" key="5">
    <source>
        <dbReference type="ARBA" id="ARBA00024179"/>
    </source>
</evidence>
<evidence type="ECO:0000256" key="6">
    <source>
        <dbReference type="RuleBase" id="RU361117"/>
    </source>
</evidence>
<dbReference type="RefSeq" id="WP_218156269.1">
    <property type="nucleotide sequence ID" value="NZ_FOHX01000034.1"/>
</dbReference>
<evidence type="ECO:0000256" key="3">
    <source>
        <dbReference type="ARBA" id="ARBA00008770"/>
    </source>
</evidence>
<dbReference type="GO" id="GO:0004805">
    <property type="term" value="F:trehalose-phosphatase activity"/>
    <property type="evidence" value="ECO:0007669"/>
    <property type="project" value="UniProtKB-EC"/>
</dbReference>
<dbReference type="STRING" id="568860.SAMN05421811_1348"/>
<dbReference type="InterPro" id="IPR003337">
    <property type="entry name" value="Trehalose_PPase"/>
</dbReference>
<comment type="pathway">
    <text evidence="2 6">Glycan biosynthesis; trehalose biosynthesis.</text>
</comment>
<comment type="catalytic activity">
    <reaction evidence="1 6">
        <text>alpha,alpha-trehalose 6-phosphate + H2O = alpha,alpha-trehalose + phosphate</text>
        <dbReference type="Rhea" id="RHEA:23420"/>
        <dbReference type="ChEBI" id="CHEBI:15377"/>
        <dbReference type="ChEBI" id="CHEBI:16551"/>
        <dbReference type="ChEBI" id="CHEBI:43474"/>
        <dbReference type="ChEBI" id="CHEBI:58429"/>
        <dbReference type="EC" id="3.1.3.12"/>
    </reaction>
</comment>
<dbReference type="EMBL" id="FOHX01000034">
    <property type="protein sequence ID" value="SEU48041.1"/>
    <property type="molecule type" value="Genomic_DNA"/>
</dbReference>
<dbReference type="GO" id="GO:0046872">
    <property type="term" value="F:metal ion binding"/>
    <property type="evidence" value="ECO:0007669"/>
    <property type="project" value="UniProtKB-KW"/>
</dbReference>
<dbReference type="UniPathway" id="UPA00299"/>
<dbReference type="SUPFAM" id="SSF56784">
    <property type="entry name" value="HAD-like"/>
    <property type="match status" value="1"/>
</dbReference>
<reference evidence="7 8" key="1">
    <citation type="submission" date="2016-10" db="EMBL/GenBank/DDBJ databases">
        <authorList>
            <person name="de Groot N.N."/>
        </authorList>
    </citation>
    <scope>NUCLEOTIDE SEQUENCE [LARGE SCALE GENOMIC DNA]</scope>
    <source>
        <strain evidence="7 8">CGMCC 4.5598</strain>
    </source>
</reference>
<accession>A0A1I0LVU9</accession>
<dbReference type="Pfam" id="PF02358">
    <property type="entry name" value="Trehalose_PPase"/>
    <property type="match status" value="1"/>
</dbReference>
<dbReference type="AlphaFoldDB" id="A0A1I0LVU9"/>
<sequence>MENIPGIEAILKDPAGAVIGLDFDGTLSPIVPDPATAVIHPAAPAVLAELGAHVRAVAIVTGRPPATALELGPGLADVPGLVILGHYGFERWENGRISAPPPPAGVPRARAELPLLLDSLGVQGVTVEDKGRAVAVHTRRALDPEGALATLREPLARLAERHGLVVEPGRMVLELRPPGMDKGHALGLFLAEQDARSVLFAGDDLGDLAAFDAVRASGLPGVTVCSGSAEVAALAERADIVVDGPDGVLALLSELASAFSR</sequence>
<keyword evidence="6" id="KW-0460">Magnesium</keyword>
<comment type="similarity">
    <text evidence="3 6">Belongs to the trehalose phosphatase family.</text>
</comment>
<dbReference type="InterPro" id="IPR036412">
    <property type="entry name" value="HAD-like_sf"/>
</dbReference>